<dbReference type="InterPro" id="IPR011991">
    <property type="entry name" value="ArsR-like_HTH"/>
</dbReference>
<dbReference type="EMBL" id="SWMS01000018">
    <property type="protein sequence ID" value="TKG65214.1"/>
    <property type="molecule type" value="Genomic_DNA"/>
</dbReference>
<proteinExistence type="predicted"/>
<dbReference type="Pfam" id="PF12840">
    <property type="entry name" value="HTH_20"/>
    <property type="match status" value="1"/>
</dbReference>
<reference evidence="2 3" key="1">
    <citation type="journal article" date="2015" name="Antonie Van Leeuwenhoek">
        <title>Prauserella endophytica sp. nov., an endophytic actinobacterium isolated from Tamarix taklamakanensis.</title>
        <authorList>
            <person name="Liu J.M."/>
            <person name="Habden X."/>
            <person name="Guo L."/>
            <person name="Tuo L."/>
            <person name="Jiang Z.K."/>
            <person name="Liu S.W."/>
            <person name="Liu X.F."/>
            <person name="Chen L."/>
            <person name="Li R.F."/>
            <person name="Zhang Y.Q."/>
            <person name="Sun C.H."/>
        </authorList>
    </citation>
    <scope>NUCLEOTIDE SEQUENCE [LARGE SCALE GENOMIC DNA]</scope>
    <source>
        <strain evidence="2 3">CGMCC 4.7182</strain>
    </source>
</reference>
<name>A0ABY2RYF2_9PSEU</name>
<comment type="caution">
    <text evidence="2">The sequence shown here is derived from an EMBL/GenBank/DDBJ whole genome shotgun (WGS) entry which is preliminary data.</text>
</comment>
<dbReference type="CDD" id="cd00090">
    <property type="entry name" value="HTH_ARSR"/>
    <property type="match status" value="1"/>
</dbReference>
<dbReference type="Proteomes" id="UP000309992">
    <property type="component" value="Unassembled WGS sequence"/>
</dbReference>
<keyword evidence="3" id="KW-1185">Reference proteome</keyword>
<sequence>MTGADEQLVETATGSSSVEHDPQGRQAPLHAHEPHGARGPPGADLEQPGDDQARARSDHRRPAVADLDLRHSGQRRLVRGSPHQEPFPPREPDDEAAVPDCCRGHGEASVSADAYAPDGNNSNISTCGNNTTIGTGDTVGNSGTPTADLLLHPVRWRIVQHVMGREVTTTDLKRELPEVPSTTLYRHVAALIDAGYLTVVRERRVRGATERTVTFHQTTPGVGEDEAQAMTVEQHREAMLTMLAQVAGSFDRLVQRGELYTRNDQLNYRQVAIYVDQDDAAAIGERLLEVLEPYFEHAPGKDRVMLSLISVPEA</sequence>
<gene>
    <name evidence="2" type="ORF">FCN18_27260</name>
</gene>
<protein>
    <recommendedName>
        <fullName evidence="4">ArsR family transcriptional regulator</fullName>
    </recommendedName>
</protein>
<organism evidence="2 3">
    <name type="scientific">Prauserella endophytica</name>
    <dbReference type="NCBI Taxonomy" id="1592324"/>
    <lineage>
        <taxon>Bacteria</taxon>
        <taxon>Bacillati</taxon>
        <taxon>Actinomycetota</taxon>
        <taxon>Actinomycetes</taxon>
        <taxon>Pseudonocardiales</taxon>
        <taxon>Pseudonocardiaceae</taxon>
        <taxon>Prauserella</taxon>
        <taxon>Prauserella coralliicola group</taxon>
    </lineage>
</organism>
<evidence type="ECO:0008006" key="4">
    <source>
        <dbReference type="Google" id="ProtNLM"/>
    </source>
</evidence>
<accession>A0ABY2RYF2</accession>
<dbReference type="InterPro" id="IPR036388">
    <property type="entry name" value="WH-like_DNA-bd_sf"/>
</dbReference>
<evidence type="ECO:0000256" key="1">
    <source>
        <dbReference type="SAM" id="MobiDB-lite"/>
    </source>
</evidence>
<evidence type="ECO:0000313" key="3">
    <source>
        <dbReference type="Proteomes" id="UP000309992"/>
    </source>
</evidence>
<feature type="compositionally biased region" description="Basic and acidic residues" evidence="1">
    <location>
        <begin position="51"/>
        <end position="71"/>
    </location>
</feature>
<dbReference type="SUPFAM" id="SSF46785">
    <property type="entry name" value="Winged helix' DNA-binding domain"/>
    <property type="match status" value="1"/>
</dbReference>
<dbReference type="InterPro" id="IPR036390">
    <property type="entry name" value="WH_DNA-bd_sf"/>
</dbReference>
<dbReference type="Gene3D" id="1.10.10.10">
    <property type="entry name" value="Winged helix-like DNA-binding domain superfamily/Winged helix DNA-binding domain"/>
    <property type="match status" value="1"/>
</dbReference>
<evidence type="ECO:0000313" key="2">
    <source>
        <dbReference type="EMBL" id="TKG65214.1"/>
    </source>
</evidence>
<feature type="region of interest" description="Disordered" evidence="1">
    <location>
        <begin position="1"/>
        <end position="105"/>
    </location>
</feature>
<dbReference type="Gene3D" id="6.10.140.2180">
    <property type="match status" value="1"/>
</dbReference>